<gene>
    <name evidence="1" type="ORF">OM076_27390</name>
</gene>
<protein>
    <submittedName>
        <fullName evidence="1">Uncharacterized protein</fullName>
    </submittedName>
</protein>
<dbReference type="AlphaFoldDB" id="A0A9X3S432"/>
<name>A0A9X3S432_9ACTN</name>
<evidence type="ECO:0000313" key="1">
    <source>
        <dbReference type="EMBL" id="MDA0164027.1"/>
    </source>
</evidence>
<dbReference type="EMBL" id="JAPDOD010000029">
    <property type="protein sequence ID" value="MDA0164027.1"/>
    <property type="molecule type" value="Genomic_DNA"/>
</dbReference>
<evidence type="ECO:0000313" key="2">
    <source>
        <dbReference type="Proteomes" id="UP001149140"/>
    </source>
</evidence>
<accession>A0A9X3S432</accession>
<reference evidence="1" key="1">
    <citation type="submission" date="2022-10" db="EMBL/GenBank/DDBJ databases">
        <title>The WGS of Solirubrobacter ginsenosidimutans DSM 21036.</title>
        <authorList>
            <person name="Jiang Z."/>
        </authorList>
    </citation>
    <scope>NUCLEOTIDE SEQUENCE</scope>
    <source>
        <strain evidence="1">DSM 21036</strain>
    </source>
</reference>
<proteinExistence type="predicted"/>
<comment type="caution">
    <text evidence="1">The sequence shown here is derived from an EMBL/GenBank/DDBJ whole genome shotgun (WGS) entry which is preliminary data.</text>
</comment>
<dbReference type="RefSeq" id="WP_270043275.1">
    <property type="nucleotide sequence ID" value="NZ_JAPDOD010000029.1"/>
</dbReference>
<dbReference type="Proteomes" id="UP001149140">
    <property type="component" value="Unassembled WGS sequence"/>
</dbReference>
<sequence length="150" mass="16326">MLITSEFLTEYQPPDLGDDANFFVVARTEGFGDDDGNGGGSLGVGWIEDRTRVTDSAVLAVAWAILLTGVADDGSNPLPIARIRAFAVDPQEHADADLDQLPGERVVLYVETDGTIIEADEAEFAALEKQTGEWSEIVKVFYDEDEDEDE</sequence>
<keyword evidence="2" id="KW-1185">Reference proteome</keyword>
<organism evidence="1 2">
    <name type="scientific">Solirubrobacter ginsenosidimutans</name>
    <dbReference type="NCBI Taxonomy" id="490573"/>
    <lineage>
        <taxon>Bacteria</taxon>
        <taxon>Bacillati</taxon>
        <taxon>Actinomycetota</taxon>
        <taxon>Thermoleophilia</taxon>
        <taxon>Solirubrobacterales</taxon>
        <taxon>Solirubrobacteraceae</taxon>
        <taxon>Solirubrobacter</taxon>
    </lineage>
</organism>